<feature type="domain" description="PEP-utilising enzyme C-terminal" evidence="9">
    <location>
        <begin position="111"/>
        <end position="169"/>
    </location>
</feature>
<comment type="similarity">
    <text evidence="2">Belongs to the PEP-utilizing enzyme family.</text>
</comment>
<dbReference type="InterPro" id="IPR000121">
    <property type="entry name" value="PEP_util_C"/>
</dbReference>
<reference evidence="10" key="2">
    <citation type="journal article" date="2014" name="ISME J.">
        <title>Microbial stratification in low pH oxic and suboxic macroscopic growths along an acid mine drainage.</title>
        <authorList>
            <person name="Mendez-Garcia C."/>
            <person name="Mesa V."/>
            <person name="Sprenger R.R."/>
            <person name="Richter M."/>
            <person name="Diez M.S."/>
            <person name="Solano J."/>
            <person name="Bargiela R."/>
            <person name="Golyshina O.V."/>
            <person name="Manteca A."/>
            <person name="Ramos J.L."/>
            <person name="Gallego J.R."/>
            <person name="Llorente I."/>
            <person name="Martins Dos Santos V.A."/>
            <person name="Jensen O.N."/>
            <person name="Pelaez A.I."/>
            <person name="Sanchez J."/>
            <person name="Ferrer M."/>
        </authorList>
    </citation>
    <scope>NUCLEOTIDE SEQUENCE</scope>
</reference>
<name>T1CTW1_9ZZZZ</name>
<gene>
    <name evidence="10" type="ORF">B1B_03444</name>
</gene>
<dbReference type="SUPFAM" id="SSF51621">
    <property type="entry name" value="Phosphoenolpyruvate/pyruvate domain"/>
    <property type="match status" value="1"/>
</dbReference>
<dbReference type="AlphaFoldDB" id="T1CTW1"/>
<dbReference type="SUPFAM" id="SSF52009">
    <property type="entry name" value="Phosphohistidine domain"/>
    <property type="match status" value="1"/>
</dbReference>
<evidence type="ECO:0000259" key="8">
    <source>
        <dbReference type="Pfam" id="PF00391"/>
    </source>
</evidence>
<protein>
    <recommendedName>
        <fullName evidence="3">pyruvate, phosphate dikinase</fullName>
        <ecNumber evidence="3">2.7.9.1</ecNumber>
    </recommendedName>
</protein>
<dbReference type="InterPro" id="IPR015813">
    <property type="entry name" value="Pyrv/PenolPyrv_kinase-like_dom"/>
</dbReference>
<evidence type="ECO:0000259" key="9">
    <source>
        <dbReference type="Pfam" id="PF02896"/>
    </source>
</evidence>
<dbReference type="GO" id="GO:0050242">
    <property type="term" value="F:pyruvate, phosphate dikinase activity"/>
    <property type="evidence" value="ECO:0007669"/>
    <property type="project" value="UniProtKB-EC"/>
</dbReference>
<dbReference type="EC" id="2.7.9.1" evidence="3"/>
<comment type="caution">
    <text evidence="10">The sequence shown here is derived from an EMBL/GenBank/DDBJ whole genome shotgun (WGS) entry which is preliminary data.</text>
</comment>
<sequence>FDADRAEQIAKQGGQVILVRIETNPDDVHGMIAAEGVLTSRGGRTSHAAVVARGMGKPCVAGTEDLKVDLVKRRFEAGGVVVREGDIFTIDGTTGRVIEGAVPTVEAGVSGDLEQLLRMADKVRRLKIYANADTPEDARRAREFGAQGIGLCRTEHMFMQQDRLPHVQRMIR</sequence>
<dbReference type="GO" id="GO:0016301">
    <property type="term" value="F:kinase activity"/>
    <property type="evidence" value="ECO:0007669"/>
    <property type="project" value="UniProtKB-KW"/>
</dbReference>
<feature type="domain" description="PEP-utilising enzyme mobile" evidence="8">
    <location>
        <begin position="15"/>
        <end position="95"/>
    </location>
</feature>
<dbReference type="InterPro" id="IPR008279">
    <property type="entry name" value="PEP-util_enz_mobile_dom"/>
</dbReference>
<evidence type="ECO:0000256" key="4">
    <source>
        <dbReference type="ARBA" id="ARBA00022679"/>
    </source>
</evidence>
<dbReference type="PROSITE" id="PS00370">
    <property type="entry name" value="PEP_ENZYMES_PHOS_SITE"/>
    <property type="match status" value="1"/>
</dbReference>
<evidence type="ECO:0000256" key="2">
    <source>
        <dbReference type="ARBA" id="ARBA00007837"/>
    </source>
</evidence>
<feature type="non-terminal residue" evidence="10">
    <location>
        <position position="172"/>
    </location>
</feature>
<evidence type="ECO:0000256" key="6">
    <source>
        <dbReference type="ARBA" id="ARBA00022777"/>
    </source>
</evidence>
<accession>T1CTW1</accession>
<proteinExistence type="inferred from homology"/>
<keyword evidence="10" id="KW-0670">Pyruvate</keyword>
<evidence type="ECO:0000256" key="1">
    <source>
        <dbReference type="ARBA" id="ARBA00001946"/>
    </source>
</evidence>
<dbReference type="EMBL" id="AUZY01002116">
    <property type="protein sequence ID" value="EQD73010.1"/>
    <property type="molecule type" value="Genomic_DNA"/>
</dbReference>
<reference evidence="10" key="1">
    <citation type="submission" date="2013-08" db="EMBL/GenBank/DDBJ databases">
        <authorList>
            <person name="Mendez C."/>
            <person name="Richter M."/>
            <person name="Ferrer M."/>
            <person name="Sanchez J."/>
        </authorList>
    </citation>
    <scope>NUCLEOTIDE SEQUENCE</scope>
</reference>
<organism evidence="10">
    <name type="scientific">mine drainage metagenome</name>
    <dbReference type="NCBI Taxonomy" id="410659"/>
    <lineage>
        <taxon>unclassified sequences</taxon>
        <taxon>metagenomes</taxon>
        <taxon>ecological metagenomes</taxon>
    </lineage>
</organism>
<dbReference type="InterPro" id="IPR036637">
    <property type="entry name" value="Phosphohistidine_dom_sf"/>
</dbReference>
<evidence type="ECO:0000256" key="7">
    <source>
        <dbReference type="ARBA" id="ARBA00022842"/>
    </source>
</evidence>
<dbReference type="Pfam" id="PF00391">
    <property type="entry name" value="PEP-utilizers"/>
    <property type="match status" value="1"/>
</dbReference>
<feature type="non-terminal residue" evidence="10">
    <location>
        <position position="1"/>
    </location>
</feature>
<dbReference type="Gene3D" id="3.20.20.60">
    <property type="entry name" value="Phosphoenolpyruvate-binding domains"/>
    <property type="match status" value="1"/>
</dbReference>
<dbReference type="GO" id="GO:0046872">
    <property type="term" value="F:metal ion binding"/>
    <property type="evidence" value="ECO:0007669"/>
    <property type="project" value="UniProtKB-KW"/>
</dbReference>
<dbReference type="PANTHER" id="PTHR22931:SF9">
    <property type="entry name" value="PYRUVATE, PHOSPHATE DIKINASE 1, CHLOROPLASTIC"/>
    <property type="match status" value="1"/>
</dbReference>
<dbReference type="PANTHER" id="PTHR22931">
    <property type="entry name" value="PHOSPHOENOLPYRUVATE DIKINASE-RELATED"/>
    <property type="match status" value="1"/>
</dbReference>
<dbReference type="InterPro" id="IPR040442">
    <property type="entry name" value="Pyrv_kinase-like_dom_sf"/>
</dbReference>
<evidence type="ECO:0000256" key="3">
    <source>
        <dbReference type="ARBA" id="ARBA00011994"/>
    </source>
</evidence>
<dbReference type="Gene3D" id="3.50.30.10">
    <property type="entry name" value="Phosphohistidine domain"/>
    <property type="match status" value="1"/>
</dbReference>
<evidence type="ECO:0000313" key="10">
    <source>
        <dbReference type="EMBL" id="EQD73010.1"/>
    </source>
</evidence>
<dbReference type="Pfam" id="PF02896">
    <property type="entry name" value="PEP-utilizers_C"/>
    <property type="match status" value="1"/>
</dbReference>
<keyword evidence="6 10" id="KW-0418">Kinase</keyword>
<keyword evidence="7" id="KW-0460">Magnesium</keyword>
<evidence type="ECO:0000256" key="5">
    <source>
        <dbReference type="ARBA" id="ARBA00022723"/>
    </source>
</evidence>
<dbReference type="InterPro" id="IPR010121">
    <property type="entry name" value="Pyruvate_phosphate_dikinase"/>
</dbReference>
<keyword evidence="5" id="KW-0479">Metal-binding</keyword>
<comment type="cofactor">
    <cofactor evidence="1">
        <name>Mg(2+)</name>
        <dbReference type="ChEBI" id="CHEBI:18420"/>
    </cofactor>
</comment>
<keyword evidence="4" id="KW-0808">Transferase</keyword>
<dbReference type="InterPro" id="IPR018274">
    <property type="entry name" value="PEP_util_AS"/>
</dbReference>